<dbReference type="CDD" id="cd16434">
    <property type="entry name" value="CheB-CheR_fusion"/>
    <property type="match status" value="1"/>
</dbReference>
<dbReference type="GO" id="GO:0008168">
    <property type="term" value="F:methyltransferase activity"/>
    <property type="evidence" value="ECO:0007669"/>
    <property type="project" value="UniProtKB-KW"/>
</dbReference>
<dbReference type="InterPro" id="IPR050903">
    <property type="entry name" value="Bact_Chemotaxis_MeTrfase"/>
</dbReference>
<dbReference type="PANTHER" id="PTHR24422">
    <property type="entry name" value="CHEMOTAXIS PROTEIN METHYLTRANSFERASE"/>
    <property type="match status" value="1"/>
</dbReference>
<dbReference type="Pfam" id="PF01739">
    <property type="entry name" value="CheR"/>
    <property type="match status" value="1"/>
</dbReference>
<dbReference type="EMBL" id="OZ026884">
    <property type="protein sequence ID" value="CAL1241076.1"/>
    <property type="molecule type" value="Genomic_DNA"/>
</dbReference>
<feature type="domain" description="CheR-type methyltransferase" evidence="8">
    <location>
        <begin position="198"/>
        <end position="471"/>
    </location>
</feature>
<keyword evidence="6" id="KW-0145">Chemotaxis</keyword>
<evidence type="ECO:0000256" key="4">
    <source>
        <dbReference type="ARBA" id="ARBA00022679"/>
    </source>
</evidence>
<dbReference type="InterPro" id="IPR022642">
    <property type="entry name" value="CheR_C"/>
</dbReference>
<dbReference type="Pfam" id="PF03705">
    <property type="entry name" value="CheR_N"/>
    <property type="match status" value="1"/>
</dbReference>
<dbReference type="Pfam" id="PF01339">
    <property type="entry name" value="CheB_methylest"/>
    <property type="match status" value="1"/>
</dbReference>
<evidence type="ECO:0000256" key="3">
    <source>
        <dbReference type="ARBA" id="ARBA00022603"/>
    </source>
</evidence>
<sequence length="660" mass="71350">MRAPPEGKVRRFGPKVVGIGGSAGGVEALLELLGVLPPTTGFAFVAVLHRSGESESLLRELLAGRTELKVADAEDGLALEANCLYLAPPDTRLGLADGRLTVTYEAHPALPVDHLFQALAAALGPEAIGVVLSGTGSDGALGLAAIKARGGFALVQEPSSARFGEMPRCAITHSPPDRVLTPRGIAEELARLAREGHRAASTPPFDEDTLAQLLSSLRAACGIDFSQYKPSTIRRRLGHRLAALRIANPKDYLALLADDPAEAKALCQELLVRVTGFFRDPDMFASLTAEVFPALLADREASDPIRIWVPGCSTGEEVYSIAIALLEWLGERATAVPIQLFGTDLSPAAIERARAGFYPAGIHRDLTADRLKRFFLKTDGLYRVSPTLRDLCVFACHDLVRDPPFSKLDLISCCNVLIYFGQDMQRRAYTTFHYALKPNGFLVLGPSESVSPQSAHLFQPLGMGRKIYVRRDAPARLIMDYTHSHRDAIPMDGLSRISEQGGLPSLEWMQKDVDRLILAHYSPAGLVLDQDLQVVRFVGQIGPYLDPQAGPASLALRGLVRPALWAAIASAVREAIAAGAPAKLRQLQVATGEGPALVDLDVLPIRKSPQEAPLFLVVLQGAQRPRRRAGRPKPCSLPTRAVRRKCAPCARSWSPLRRST</sequence>
<comment type="catalytic activity">
    <reaction evidence="1">
        <text>L-glutamyl-[protein] + S-adenosyl-L-methionine = [protein]-L-glutamate 5-O-methyl ester + S-adenosyl-L-homocysteine</text>
        <dbReference type="Rhea" id="RHEA:24452"/>
        <dbReference type="Rhea" id="RHEA-COMP:10208"/>
        <dbReference type="Rhea" id="RHEA-COMP:10311"/>
        <dbReference type="ChEBI" id="CHEBI:29973"/>
        <dbReference type="ChEBI" id="CHEBI:57856"/>
        <dbReference type="ChEBI" id="CHEBI:59789"/>
        <dbReference type="ChEBI" id="CHEBI:82795"/>
        <dbReference type="EC" id="2.1.1.80"/>
    </reaction>
</comment>
<dbReference type="Gene3D" id="3.40.50.150">
    <property type="entry name" value="Vaccinia Virus protein VP39"/>
    <property type="match status" value="1"/>
</dbReference>
<accession>A0ABM9NKB3</accession>
<keyword evidence="5" id="KW-0949">S-adenosyl-L-methionine</keyword>
<dbReference type="SUPFAM" id="SSF53335">
    <property type="entry name" value="S-adenosyl-L-methionine-dependent methyltransferases"/>
    <property type="match status" value="1"/>
</dbReference>
<dbReference type="SUPFAM" id="SSF52738">
    <property type="entry name" value="Methylesterase CheB, C-terminal domain"/>
    <property type="match status" value="1"/>
</dbReference>
<evidence type="ECO:0000256" key="5">
    <source>
        <dbReference type="ARBA" id="ARBA00022691"/>
    </source>
</evidence>
<keyword evidence="4 9" id="KW-0808">Transferase</keyword>
<dbReference type="SUPFAM" id="SSF47757">
    <property type="entry name" value="Chemotaxis receptor methyltransferase CheR, N-terminal domain"/>
    <property type="match status" value="1"/>
</dbReference>
<dbReference type="InterPro" id="IPR035909">
    <property type="entry name" value="CheB_C"/>
</dbReference>
<feature type="active site" evidence="6">
    <location>
        <position position="22"/>
    </location>
</feature>
<evidence type="ECO:0000259" key="8">
    <source>
        <dbReference type="PROSITE" id="PS50123"/>
    </source>
</evidence>
<feature type="active site" evidence="6">
    <location>
        <position position="49"/>
    </location>
</feature>
<keyword evidence="10" id="KW-1185">Reference proteome</keyword>
<evidence type="ECO:0000256" key="2">
    <source>
        <dbReference type="ARBA" id="ARBA00012534"/>
    </source>
</evidence>
<dbReference type="InterPro" id="IPR029063">
    <property type="entry name" value="SAM-dependent_MTases_sf"/>
</dbReference>
<dbReference type="RefSeq" id="WP_348757607.1">
    <property type="nucleotide sequence ID" value="NZ_OZ026884.1"/>
</dbReference>
<keyword evidence="3 9" id="KW-0489">Methyltransferase</keyword>
<organism evidence="9 10">
    <name type="scientific">Candidatus Methylocalor cossyra</name>
    <dbReference type="NCBI Taxonomy" id="3108543"/>
    <lineage>
        <taxon>Bacteria</taxon>
        <taxon>Pseudomonadati</taxon>
        <taxon>Pseudomonadota</taxon>
        <taxon>Gammaproteobacteria</taxon>
        <taxon>Methylococcales</taxon>
        <taxon>Methylococcaceae</taxon>
        <taxon>Candidatus Methylocalor</taxon>
    </lineage>
</organism>
<dbReference type="SMART" id="SM00138">
    <property type="entry name" value="MeTrc"/>
    <property type="match status" value="1"/>
</dbReference>
<reference evidence="9 10" key="1">
    <citation type="submission" date="2024-04" db="EMBL/GenBank/DDBJ databases">
        <authorList>
            <person name="Cremers G."/>
        </authorList>
    </citation>
    <scope>NUCLEOTIDE SEQUENCE [LARGE SCALE GENOMIC DNA]</scope>
    <source>
        <strain evidence="9">MeCH1-AG</strain>
    </source>
</reference>
<dbReference type="InterPro" id="IPR036804">
    <property type="entry name" value="CheR_N_sf"/>
</dbReference>
<dbReference type="EC" id="2.1.1.80" evidence="2"/>
<dbReference type="InterPro" id="IPR000780">
    <property type="entry name" value="CheR_MeTrfase"/>
</dbReference>
<name>A0ABM9NKB3_9GAMM</name>
<proteinExistence type="predicted"/>
<dbReference type="PROSITE" id="PS50122">
    <property type="entry name" value="CHEB"/>
    <property type="match status" value="1"/>
</dbReference>
<dbReference type="Gene3D" id="1.10.155.10">
    <property type="entry name" value="Chemotaxis receptor methyltransferase CheR, N-terminal domain"/>
    <property type="match status" value="1"/>
</dbReference>
<evidence type="ECO:0000259" key="7">
    <source>
        <dbReference type="PROSITE" id="PS50122"/>
    </source>
</evidence>
<dbReference type="GO" id="GO:0032259">
    <property type="term" value="P:methylation"/>
    <property type="evidence" value="ECO:0007669"/>
    <property type="project" value="UniProtKB-KW"/>
</dbReference>
<keyword evidence="6 9" id="KW-0378">Hydrolase</keyword>
<evidence type="ECO:0000256" key="6">
    <source>
        <dbReference type="PROSITE-ProRule" id="PRU00050"/>
    </source>
</evidence>
<evidence type="ECO:0000313" key="10">
    <source>
        <dbReference type="Proteomes" id="UP001497493"/>
    </source>
</evidence>
<dbReference type="InterPro" id="IPR022641">
    <property type="entry name" value="CheR_N"/>
</dbReference>
<dbReference type="InterPro" id="IPR000673">
    <property type="entry name" value="Sig_transdc_resp-reg_Me-estase"/>
</dbReference>
<protein>
    <recommendedName>
        <fullName evidence="2">protein-glutamate O-methyltransferase</fullName>
        <ecNumber evidence="2">2.1.1.80</ecNumber>
    </recommendedName>
</protein>
<feature type="active site" evidence="6">
    <location>
        <position position="138"/>
    </location>
</feature>
<dbReference type="Gene3D" id="3.40.50.180">
    <property type="entry name" value="Methylesterase CheB, C-terminal domain"/>
    <property type="match status" value="1"/>
</dbReference>
<evidence type="ECO:0000313" key="9">
    <source>
        <dbReference type="EMBL" id="CAL1241076.1"/>
    </source>
</evidence>
<gene>
    <name evidence="9" type="ORF">MECH1_V1_2300</name>
</gene>
<dbReference type="PRINTS" id="PR00996">
    <property type="entry name" value="CHERMTFRASE"/>
</dbReference>
<dbReference type="Proteomes" id="UP001497493">
    <property type="component" value="Chromosome"/>
</dbReference>
<dbReference type="PANTHER" id="PTHR24422:SF27">
    <property type="entry name" value="PROTEIN-GLUTAMATE O-METHYLTRANSFERASE"/>
    <property type="match status" value="1"/>
</dbReference>
<evidence type="ECO:0000256" key="1">
    <source>
        <dbReference type="ARBA" id="ARBA00001541"/>
    </source>
</evidence>
<dbReference type="GO" id="GO:0016787">
    <property type="term" value="F:hydrolase activity"/>
    <property type="evidence" value="ECO:0007669"/>
    <property type="project" value="UniProtKB-KW"/>
</dbReference>
<feature type="domain" description="CheB-type methylesterase" evidence="7">
    <location>
        <begin position="10"/>
        <end position="196"/>
    </location>
</feature>
<dbReference type="PROSITE" id="PS50123">
    <property type="entry name" value="CHER"/>
    <property type="match status" value="1"/>
</dbReference>
<dbReference type="CDD" id="cd02440">
    <property type="entry name" value="AdoMet_MTases"/>
    <property type="match status" value="1"/>
</dbReference>